<evidence type="ECO:0000313" key="2">
    <source>
        <dbReference type="EMBL" id="GAA4911913.1"/>
    </source>
</evidence>
<dbReference type="EMBL" id="BAABLW010000001">
    <property type="protein sequence ID" value="GAA4911913.1"/>
    <property type="molecule type" value="Genomic_DNA"/>
</dbReference>
<gene>
    <name evidence="2" type="ORF">GCM10025790_02990</name>
</gene>
<name>A0ABP9FPW7_9MICC</name>
<comment type="caution">
    <text evidence="2">The sequence shown here is derived from an EMBL/GenBank/DDBJ whole genome shotgun (WGS) entry which is preliminary data.</text>
</comment>
<accession>A0ABP9FPW7</accession>
<dbReference type="Proteomes" id="UP001500368">
    <property type="component" value="Unassembled WGS sequence"/>
</dbReference>
<keyword evidence="3" id="KW-1185">Reference proteome</keyword>
<dbReference type="Pfam" id="PF13761">
    <property type="entry name" value="DUF4166"/>
    <property type="match status" value="1"/>
</dbReference>
<evidence type="ECO:0000259" key="1">
    <source>
        <dbReference type="Pfam" id="PF13761"/>
    </source>
</evidence>
<organism evidence="2 3">
    <name type="scientific">Nesterenkonia rhizosphaerae</name>
    <dbReference type="NCBI Taxonomy" id="1348272"/>
    <lineage>
        <taxon>Bacteria</taxon>
        <taxon>Bacillati</taxon>
        <taxon>Actinomycetota</taxon>
        <taxon>Actinomycetes</taxon>
        <taxon>Micrococcales</taxon>
        <taxon>Micrococcaceae</taxon>
        <taxon>Nesterenkonia</taxon>
    </lineage>
</organism>
<feature type="domain" description="DUF4166" evidence="1">
    <location>
        <begin position="16"/>
        <end position="202"/>
    </location>
</feature>
<evidence type="ECO:0000313" key="3">
    <source>
        <dbReference type="Proteomes" id="UP001500368"/>
    </source>
</evidence>
<dbReference type="RefSeq" id="WP_345476352.1">
    <property type="nucleotide sequence ID" value="NZ_BAABLW010000001.1"/>
</dbReference>
<dbReference type="InterPro" id="IPR025311">
    <property type="entry name" value="DUF4166"/>
</dbReference>
<reference evidence="3" key="1">
    <citation type="journal article" date="2019" name="Int. J. Syst. Evol. Microbiol.">
        <title>The Global Catalogue of Microorganisms (GCM) 10K type strain sequencing project: providing services to taxonomists for standard genome sequencing and annotation.</title>
        <authorList>
            <consortium name="The Broad Institute Genomics Platform"/>
            <consortium name="The Broad Institute Genome Sequencing Center for Infectious Disease"/>
            <person name="Wu L."/>
            <person name="Ma J."/>
        </authorList>
    </citation>
    <scope>NUCLEOTIDE SEQUENCE [LARGE SCALE GENOMIC DNA]</scope>
    <source>
        <strain evidence="3">JCM 19129</strain>
    </source>
</reference>
<sequence length="228" mass="25825">MTAIFEAAMGEQFQRLHPQIRRRFAVSEESGQAFIGTGVMEQIWHRSGWVKPFLALGSTRHILAPKRGTNVPFRIENIPYTDSLGRSTVSFVRTFEYPGAKPARFDAQMVQVPGTRQVVDYLGTHQHLVTPLDFHAAPDGSLTIRSGALRFLEGPVKFTFPSLMAADAVITDSYDDAAECFRIDVQVINRQLGPLFGYRGWFTGEFRPLEELTARIEQLRPRRETARR</sequence>
<proteinExistence type="predicted"/>
<protein>
    <submittedName>
        <fullName evidence="2">DUF4166 domain-containing protein</fullName>
    </submittedName>
</protein>